<comment type="subcellular location">
    <subcellularLocation>
        <location evidence="5">Cell inner membrane</location>
        <topology evidence="5">Single-pass membrane protein</topology>
    </subcellularLocation>
</comment>
<evidence type="ECO:0000256" key="4">
    <source>
        <dbReference type="ARBA" id="ARBA00023136"/>
    </source>
</evidence>
<dbReference type="GO" id="GO:0008653">
    <property type="term" value="P:lipopolysaccharide metabolic process"/>
    <property type="evidence" value="ECO:0007669"/>
    <property type="project" value="InterPro"/>
</dbReference>
<sequence length="85" mass="9220">MKGIISLLIIVFLLALAFAIGSQNEAVVTVNYLIAKAQLRISTLIAISLAVGVIIGLLIMLTSWLSLRVKLTSTRSRLKKALKEN</sequence>
<dbReference type="Proteomes" id="UP000304912">
    <property type="component" value="Chromosome"/>
</dbReference>
<comment type="similarity">
    <text evidence="5">Belongs to the LapA family.</text>
</comment>
<proteinExistence type="inferred from homology"/>
<evidence type="ECO:0000256" key="1">
    <source>
        <dbReference type="ARBA" id="ARBA00022475"/>
    </source>
</evidence>
<feature type="domain" description="Lipopolysaccharide assembly protein A" evidence="6">
    <location>
        <begin position="23"/>
        <end position="84"/>
    </location>
</feature>
<keyword evidence="1 5" id="KW-1003">Cell membrane</keyword>
<dbReference type="HAMAP" id="MF_01948">
    <property type="entry name" value="LPS_assembly_LapA"/>
    <property type="match status" value="1"/>
</dbReference>
<dbReference type="GO" id="GO:0005886">
    <property type="term" value="C:plasma membrane"/>
    <property type="evidence" value="ECO:0007669"/>
    <property type="project" value="UniProtKB-SubCell"/>
</dbReference>
<dbReference type="InterPro" id="IPR032906">
    <property type="entry name" value="LapA"/>
</dbReference>
<keyword evidence="3 5" id="KW-1133">Transmembrane helix</keyword>
<keyword evidence="5" id="KW-0997">Cell inner membrane</keyword>
<evidence type="ECO:0000259" key="6">
    <source>
        <dbReference type="Pfam" id="PF06305"/>
    </source>
</evidence>
<dbReference type="KEGG" id="salk:FBQ74_07865"/>
<keyword evidence="2 5" id="KW-0812">Transmembrane</keyword>
<name>A0A5B7YCI2_9ALTE</name>
<dbReference type="OrthoDB" id="7064015at2"/>
<keyword evidence="4 5" id="KW-0472">Membrane</keyword>
<dbReference type="InterPro" id="IPR010445">
    <property type="entry name" value="LapA_dom"/>
</dbReference>
<reference evidence="7 8" key="1">
    <citation type="submission" date="2019-04" db="EMBL/GenBank/DDBJ databases">
        <title>Salinimonas iocasae sp. nov., a halophilic bacterium isolated from the outer tube casing of tubeworms in Okinawa Trough.</title>
        <authorList>
            <person name="Zhang H."/>
            <person name="Wang H."/>
            <person name="Li C."/>
        </authorList>
    </citation>
    <scope>NUCLEOTIDE SEQUENCE [LARGE SCALE GENOMIC DNA]</scope>
    <source>
        <strain evidence="7 8">KX18D6</strain>
    </source>
</reference>
<comment type="function">
    <text evidence="5">Involved in the assembly of lipopolysaccharide (LPS).</text>
</comment>
<dbReference type="Pfam" id="PF06305">
    <property type="entry name" value="LapA_dom"/>
    <property type="match status" value="1"/>
</dbReference>
<evidence type="ECO:0000256" key="2">
    <source>
        <dbReference type="ARBA" id="ARBA00022692"/>
    </source>
</evidence>
<evidence type="ECO:0000256" key="5">
    <source>
        <dbReference type="HAMAP-Rule" id="MF_01948"/>
    </source>
</evidence>
<organism evidence="7 8">
    <name type="scientific">Salinimonas iocasae</name>
    <dbReference type="NCBI Taxonomy" id="2572577"/>
    <lineage>
        <taxon>Bacteria</taxon>
        <taxon>Pseudomonadati</taxon>
        <taxon>Pseudomonadota</taxon>
        <taxon>Gammaproteobacteria</taxon>
        <taxon>Alteromonadales</taxon>
        <taxon>Alteromonadaceae</taxon>
        <taxon>Alteromonas/Salinimonas group</taxon>
        <taxon>Salinimonas</taxon>
    </lineage>
</organism>
<evidence type="ECO:0000313" key="8">
    <source>
        <dbReference type="Proteomes" id="UP000304912"/>
    </source>
</evidence>
<protein>
    <recommendedName>
        <fullName evidence="5">Probable lipopolysaccharide assembly protein A</fullName>
    </recommendedName>
</protein>
<comment type="caution">
    <text evidence="5">Lacks conserved residue(s) required for the propagation of feature annotation.</text>
</comment>
<gene>
    <name evidence="5" type="primary">lapA</name>
    <name evidence="7" type="ORF">FBQ74_07865</name>
</gene>
<keyword evidence="8" id="KW-1185">Reference proteome</keyword>
<evidence type="ECO:0000313" key="7">
    <source>
        <dbReference type="EMBL" id="QCZ93407.1"/>
    </source>
</evidence>
<accession>A0A5B7YCI2</accession>
<evidence type="ECO:0000256" key="3">
    <source>
        <dbReference type="ARBA" id="ARBA00022989"/>
    </source>
</evidence>
<dbReference type="EMBL" id="CP039852">
    <property type="protein sequence ID" value="QCZ93407.1"/>
    <property type="molecule type" value="Genomic_DNA"/>
</dbReference>
<feature type="transmembrane region" description="Helical" evidence="5">
    <location>
        <begin position="43"/>
        <end position="67"/>
    </location>
</feature>
<dbReference type="AlphaFoldDB" id="A0A5B7YCI2"/>